<dbReference type="AlphaFoldDB" id="A0A1H6S157"/>
<sequence>MISKRKDPDVLDTSKPILEPPVYPNFPENTPEGKLPKDNPDLLRKSEDDDVENLTNQFDDVELENLNEDDTDLDR</sequence>
<dbReference type="Proteomes" id="UP000199532">
    <property type="component" value="Unassembled WGS sequence"/>
</dbReference>
<gene>
    <name evidence="2" type="ORF">SAMN04487995_1674</name>
</gene>
<feature type="compositionally biased region" description="Acidic residues" evidence="1">
    <location>
        <begin position="59"/>
        <end position="75"/>
    </location>
</feature>
<evidence type="ECO:0000313" key="3">
    <source>
        <dbReference type="Proteomes" id="UP000199532"/>
    </source>
</evidence>
<name>A0A1H6S157_9BACT</name>
<dbReference type="RefSeq" id="WP_090334482.1">
    <property type="nucleotide sequence ID" value="NZ_FNXY01000002.1"/>
</dbReference>
<organism evidence="2 3">
    <name type="scientific">Dyadobacter koreensis</name>
    <dbReference type="NCBI Taxonomy" id="408657"/>
    <lineage>
        <taxon>Bacteria</taxon>
        <taxon>Pseudomonadati</taxon>
        <taxon>Bacteroidota</taxon>
        <taxon>Cytophagia</taxon>
        <taxon>Cytophagales</taxon>
        <taxon>Spirosomataceae</taxon>
        <taxon>Dyadobacter</taxon>
    </lineage>
</organism>
<dbReference type="EMBL" id="FNXY01000002">
    <property type="protein sequence ID" value="SEI61671.1"/>
    <property type="molecule type" value="Genomic_DNA"/>
</dbReference>
<feature type="region of interest" description="Disordered" evidence="1">
    <location>
        <begin position="1"/>
        <end position="75"/>
    </location>
</feature>
<dbReference type="OrthoDB" id="966174at2"/>
<feature type="compositionally biased region" description="Basic and acidic residues" evidence="1">
    <location>
        <begin position="34"/>
        <end position="47"/>
    </location>
</feature>
<keyword evidence="3" id="KW-1185">Reference proteome</keyword>
<protein>
    <submittedName>
        <fullName evidence="2">Uncharacterized protein</fullName>
    </submittedName>
</protein>
<accession>A0A1H6S157</accession>
<reference evidence="2 3" key="1">
    <citation type="submission" date="2016-10" db="EMBL/GenBank/DDBJ databases">
        <authorList>
            <person name="de Groot N.N."/>
        </authorList>
    </citation>
    <scope>NUCLEOTIDE SEQUENCE [LARGE SCALE GENOMIC DNA]</scope>
    <source>
        <strain evidence="2 3">DSM 19938</strain>
    </source>
</reference>
<evidence type="ECO:0000313" key="2">
    <source>
        <dbReference type="EMBL" id="SEI61671.1"/>
    </source>
</evidence>
<evidence type="ECO:0000256" key="1">
    <source>
        <dbReference type="SAM" id="MobiDB-lite"/>
    </source>
</evidence>
<dbReference type="STRING" id="408657.SAMN04487995_1674"/>
<proteinExistence type="predicted"/>